<feature type="transmembrane region" description="Helical" evidence="7">
    <location>
        <begin position="98"/>
        <end position="119"/>
    </location>
</feature>
<dbReference type="Pfam" id="PF23914">
    <property type="entry name" value="TPR_CcmH_CycH"/>
    <property type="match status" value="1"/>
</dbReference>
<dbReference type="InterPro" id="IPR056412">
    <property type="entry name" value="Ig_CycH"/>
</dbReference>
<keyword evidence="7" id="KW-1133">Transmembrane helix</keyword>
<evidence type="ECO:0000256" key="6">
    <source>
        <dbReference type="SAM" id="MobiDB-lite"/>
    </source>
</evidence>
<feature type="compositionally biased region" description="Basic and acidic residues" evidence="6">
    <location>
        <begin position="444"/>
        <end position="462"/>
    </location>
</feature>
<keyword evidence="2" id="KW-0677">Repeat</keyword>
<evidence type="ECO:0000313" key="10">
    <source>
        <dbReference type="EMBL" id="NVZ09610.1"/>
    </source>
</evidence>
<keyword evidence="7" id="KW-0812">Transmembrane</keyword>
<reference evidence="10 11" key="1">
    <citation type="submission" date="2020-06" db="EMBL/GenBank/DDBJ databases">
        <title>Whole-genome sequence of Allochromatium humboldtianum DSM 21881, type strain.</title>
        <authorList>
            <person name="Kyndt J.A."/>
            <person name="Meyer T.E."/>
        </authorList>
    </citation>
    <scope>NUCLEOTIDE SEQUENCE [LARGE SCALE GENOMIC DNA]</scope>
    <source>
        <strain evidence="10 11">DSM 21881</strain>
    </source>
</reference>
<dbReference type="InterPro" id="IPR017560">
    <property type="entry name" value="Cyt_c_biogenesis_CcmI"/>
</dbReference>
<evidence type="ECO:0000256" key="5">
    <source>
        <dbReference type="PROSITE-ProRule" id="PRU00339"/>
    </source>
</evidence>
<dbReference type="EMBL" id="JABZEO010000006">
    <property type="protein sequence ID" value="NVZ09610.1"/>
    <property type="molecule type" value="Genomic_DNA"/>
</dbReference>
<comment type="caution">
    <text evidence="10">The sequence shown here is derived from an EMBL/GenBank/DDBJ whole genome shotgun (WGS) entry which is preliminary data.</text>
</comment>
<evidence type="ECO:0000256" key="3">
    <source>
        <dbReference type="ARBA" id="ARBA00022748"/>
    </source>
</evidence>
<keyword evidence="7" id="KW-0472">Membrane</keyword>
<dbReference type="AlphaFoldDB" id="A0A850RF86"/>
<dbReference type="Gene3D" id="1.25.40.10">
    <property type="entry name" value="Tetratricopeptide repeat domain"/>
    <property type="match status" value="1"/>
</dbReference>
<comment type="subcellular location">
    <subcellularLocation>
        <location evidence="1">Cell envelope</location>
    </subcellularLocation>
</comment>
<accession>A0A850RF86</accession>
<gene>
    <name evidence="10" type="primary">ccmI</name>
    <name evidence="10" type="ORF">HW932_10085</name>
</gene>
<name>A0A850RF86_9GAMM</name>
<evidence type="ECO:0000256" key="4">
    <source>
        <dbReference type="ARBA" id="ARBA00022803"/>
    </source>
</evidence>
<protein>
    <submittedName>
        <fullName evidence="10">C-type cytochrome biogenesis protein CcmI</fullName>
    </submittedName>
</protein>
<dbReference type="InterPro" id="IPR011990">
    <property type="entry name" value="TPR-like_helical_dom_sf"/>
</dbReference>
<dbReference type="InterPro" id="IPR056413">
    <property type="entry name" value="TPR_CcmH_CycH"/>
</dbReference>
<dbReference type="GO" id="GO:0017004">
    <property type="term" value="P:cytochrome complex assembly"/>
    <property type="evidence" value="ECO:0007669"/>
    <property type="project" value="UniProtKB-KW"/>
</dbReference>
<dbReference type="RefSeq" id="WP_176976374.1">
    <property type="nucleotide sequence ID" value="NZ_JABZEO010000006.1"/>
</dbReference>
<feature type="compositionally biased region" description="Polar residues" evidence="6">
    <location>
        <begin position="292"/>
        <end position="308"/>
    </location>
</feature>
<dbReference type="PANTHER" id="PTHR47870:SF1">
    <property type="entry name" value="CYTOCHROME C-TYPE BIOGENESIS PROTEIN CCMH"/>
    <property type="match status" value="1"/>
</dbReference>
<organism evidence="10 11">
    <name type="scientific">Allochromatium humboldtianum</name>
    <dbReference type="NCBI Taxonomy" id="504901"/>
    <lineage>
        <taxon>Bacteria</taxon>
        <taxon>Pseudomonadati</taxon>
        <taxon>Pseudomonadota</taxon>
        <taxon>Gammaproteobacteria</taxon>
        <taxon>Chromatiales</taxon>
        <taxon>Chromatiaceae</taxon>
        <taxon>Allochromatium</taxon>
    </lineage>
</organism>
<sequence length="462" mass="50063">MIIFWILAGILLALSLVFVLAPLVRPLPPDTAPGQDRLNLEVFQQRLKELDADLEAGFLDQAQYDAARRDLERELLYDLDGAETAATTEHSSSALSRWAMALVLTIVVPAATVLAYLEIGRTDLIDQRQTAAMTDSPNAEAASLEELVQQLEKRLEQEPANIDGWMMLSRTYLAMGRLNAGAKAMERAYTLAPNEVELKIAYAEVLGLADPNKSLLGRPAELIAEALELDPTNTNARWFSGLVAFQRGQYQAARTTWQSILDTLDPESEEAGNLRQMMDEAQRRAGVPAETASVTPSEAGETTTSDTETAAPATLPAAAVNIEAETPSDTTTTETSADITETVAAAPQSSLTVAVSLDPHFSDRVSPEDTVFVFARAVQGPPMPLAVQRLQVKDLPATVTLDDSQAMNPALRLSAFEQVRVGARVSKSGQATPQPGDLFGESEPVQRDTETDVRIRIDQVRP</sequence>
<dbReference type="GO" id="GO:0030313">
    <property type="term" value="C:cell envelope"/>
    <property type="evidence" value="ECO:0007669"/>
    <property type="project" value="UniProtKB-SubCell"/>
</dbReference>
<dbReference type="PANTHER" id="PTHR47870">
    <property type="entry name" value="CYTOCHROME C-TYPE BIOGENESIS PROTEIN CCMH"/>
    <property type="match status" value="1"/>
</dbReference>
<feature type="region of interest" description="Disordered" evidence="6">
    <location>
        <begin position="427"/>
        <end position="462"/>
    </location>
</feature>
<feature type="domain" description="Cytochrome c-type biogenesis protein H Ig-like" evidence="8">
    <location>
        <begin position="351"/>
        <end position="458"/>
    </location>
</feature>
<dbReference type="NCBIfam" id="TIGR03142">
    <property type="entry name" value="cytochro_ccmI"/>
    <property type="match status" value="1"/>
</dbReference>
<evidence type="ECO:0000256" key="1">
    <source>
        <dbReference type="ARBA" id="ARBA00004196"/>
    </source>
</evidence>
<dbReference type="InterPro" id="IPR051263">
    <property type="entry name" value="C-type_cytochrome_biogenesis"/>
</dbReference>
<dbReference type="PROSITE" id="PS50005">
    <property type="entry name" value="TPR"/>
    <property type="match status" value="1"/>
</dbReference>
<keyword evidence="4 5" id="KW-0802">TPR repeat</keyword>
<keyword evidence="3" id="KW-0201">Cytochrome c-type biogenesis</keyword>
<dbReference type="SUPFAM" id="SSF48452">
    <property type="entry name" value="TPR-like"/>
    <property type="match status" value="1"/>
</dbReference>
<evidence type="ECO:0000259" key="8">
    <source>
        <dbReference type="Pfam" id="PF23892"/>
    </source>
</evidence>
<feature type="repeat" description="TPR" evidence="5">
    <location>
        <begin position="162"/>
        <end position="195"/>
    </location>
</feature>
<evidence type="ECO:0000259" key="9">
    <source>
        <dbReference type="Pfam" id="PF23914"/>
    </source>
</evidence>
<evidence type="ECO:0000256" key="7">
    <source>
        <dbReference type="SAM" id="Phobius"/>
    </source>
</evidence>
<evidence type="ECO:0000256" key="2">
    <source>
        <dbReference type="ARBA" id="ARBA00022737"/>
    </source>
</evidence>
<dbReference type="Proteomes" id="UP000592294">
    <property type="component" value="Unassembled WGS sequence"/>
</dbReference>
<feature type="region of interest" description="Disordered" evidence="6">
    <location>
        <begin position="281"/>
        <end position="312"/>
    </location>
</feature>
<evidence type="ECO:0000313" key="11">
    <source>
        <dbReference type="Proteomes" id="UP000592294"/>
    </source>
</evidence>
<dbReference type="InterPro" id="IPR019734">
    <property type="entry name" value="TPR_rpt"/>
</dbReference>
<proteinExistence type="predicted"/>
<dbReference type="Pfam" id="PF23892">
    <property type="entry name" value="Ig_CycH"/>
    <property type="match status" value="1"/>
</dbReference>
<keyword evidence="11" id="KW-1185">Reference proteome</keyword>
<feature type="domain" description="Cytochrome c-type biogenesis protein H TPR" evidence="9">
    <location>
        <begin position="129"/>
        <end position="270"/>
    </location>
</feature>